<evidence type="ECO:0000313" key="3">
    <source>
        <dbReference type="Proteomes" id="UP001500393"/>
    </source>
</evidence>
<proteinExistence type="predicted"/>
<protein>
    <submittedName>
        <fullName evidence="2">Uncharacterized protein</fullName>
    </submittedName>
</protein>
<accession>A0ABP4PKP3</accession>
<gene>
    <name evidence="2" type="ORF">GCM10009789_38400</name>
</gene>
<organism evidence="2 3">
    <name type="scientific">Kribbella sancticallisti</name>
    <dbReference type="NCBI Taxonomy" id="460087"/>
    <lineage>
        <taxon>Bacteria</taxon>
        <taxon>Bacillati</taxon>
        <taxon>Actinomycetota</taxon>
        <taxon>Actinomycetes</taxon>
        <taxon>Propionibacteriales</taxon>
        <taxon>Kribbellaceae</taxon>
        <taxon>Kribbella</taxon>
    </lineage>
</organism>
<comment type="caution">
    <text evidence="2">The sequence shown here is derived from an EMBL/GenBank/DDBJ whole genome shotgun (WGS) entry which is preliminary data.</text>
</comment>
<name>A0ABP4PKP3_9ACTN</name>
<dbReference type="Pfam" id="PF19650">
    <property type="entry name" value="DUF6153"/>
    <property type="match status" value="1"/>
</dbReference>
<dbReference type="Proteomes" id="UP001500393">
    <property type="component" value="Unassembled WGS sequence"/>
</dbReference>
<keyword evidence="1" id="KW-0812">Transmembrane</keyword>
<sequence length="168" mass="17581">MRQAYWQPSLVCGVVTVDSLEGMNNRGVVVSGLVRALTAVWLLGGVLAMHALTVNHDSAMMAMPAASVVMSSSGAHDEMPVHVTVEPDRAPAGPTLASTGGHHLGEVCVAVLAVSLMLLGFALTCAWLRSARSAPWLPGVLPVQLSLLPGRSPPWLTPSLSKLCVLRT</sequence>
<dbReference type="EMBL" id="BAAAOS010000020">
    <property type="protein sequence ID" value="GAA1580856.1"/>
    <property type="molecule type" value="Genomic_DNA"/>
</dbReference>
<keyword evidence="3" id="KW-1185">Reference proteome</keyword>
<dbReference type="InterPro" id="IPR046151">
    <property type="entry name" value="DUF6153"/>
</dbReference>
<keyword evidence="1" id="KW-1133">Transmembrane helix</keyword>
<evidence type="ECO:0000313" key="2">
    <source>
        <dbReference type="EMBL" id="GAA1580856.1"/>
    </source>
</evidence>
<feature type="transmembrane region" description="Helical" evidence="1">
    <location>
        <begin position="104"/>
        <end position="128"/>
    </location>
</feature>
<reference evidence="3" key="1">
    <citation type="journal article" date="2019" name="Int. J. Syst. Evol. Microbiol.">
        <title>The Global Catalogue of Microorganisms (GCM) 10K type strain sequencing project: providing services to taxonomists for standard genome sequencing and annotation.</title>
        <authorList>
            <consortium name="The Broad Institute Genomics Platform"/>
            <consortium name="The Broad Institute Genome Sequencing Center for Infectious Disease"/>
            <person name="Wu L."/>
            <person name="Ma J."/>
        </authorList>
    </citation>
    <scope>NUCLEOTIDE SEQUENCE [LARGE SCALE GENOMIC DNA]</scope>
    <source>
        <strain evidence="3">JCM 14969</strain>
    </source>
</reference>
<evidence type="ECO:0000256" key="1">
    <source>
        <dbReference type="SAM" id="Phobius"/>
    </source>
</evidence>
<keyword evidence="1" id="KW-0472">Membrane</keyword>
<feature type="transmembrane region" description="Helical" evidence="1">
    <location>
        <begin position="33"/>
        <end position="53"/>
    </location>
</feature>